<accession>A0A1G6MVR2</accession>
<protein>
    <submittedName>
        <fullName evidence="1">Uncharacterized protein</fullName>
    </submittedName>
</protein>
<dbReference type="AlphaFoldDB" id="A0A1G6MVR2"/>
<evidence type="ECO:0000313" key="1">
    <source>
        <dbReference type="EMBL" id="SDC59521.1"/>
    </source>
</evidence>
<dbReference type="Proteomes" id="UP000199387">
    <property type="component" value="Unassembled WGS sequence"/>
</dbReference>
<dbReference type="OrthoDB" id="2990626at2"/>
<reference evidence="1 2" key="1">
    <citation type="submission" date="2016-10" db="EMBL/GenBank/DDBJ databases">
        <authorList>
            <person name="de Groot N.N."/>
        </authorList>
    </citation>
    <scope>NUCLEOTIDE SEQUENCE [LARGE SCALE GENOMIC DNA]</scope>
    <source>
        <strain evidence="1 2">DSM 45514</strain>
    </source>
</reference>
<proteinExistence type="predicted"/>
<organism evidence="1 2">
    <name type="scientific">Melghirimyces thermohalophilus</name>
    <dbReference type="NCBI Taxonomy" id="1236220"/>
    <lineage>
        <taxon>Bacteria</taxon>
        <taxon>Bacillati</taxon>
        <taxon>Bacillota</taxon>
        <taxon>Bacilli</taxon>
        <taxon>Bacillales</taxon>
        <taxon>Thermoactinomycetaceae</taxon>
        <taxon>Melghirimyces</taxon>
    </lineage>
</organism>
<name>A0A1G6MVR2_9BACL</name>
<keyword evidence="2" id="KW-1185">Reference proteome</keyword>
<sequence>MRIIGGSYWEWKHLSWEEQLERFNRAKADYLWRHSTQAPTSEDLLYSSKLIDLSGLNHCYPMQESVLH</sequence>
<gene>
    <name evidence="1" type="ORF">SAMN04488112_1116</name>
</gene>
<evidence type="ECO:0000313" key="2">
    <source>
        <dbReference type="Proteomes" id="UP000199387"/>
    </source>
</evidence>
<dbReference type="RefSeq" id="WP_091570099.1">
    <property type="nucleotide sequence ID" value="NZ_FMZA01000011.1"/>
</dbReference>
<dbReference type="EMBL" id="FMZA01000011">
    <property type="protein sequence ID" value="SDC59521.1"/>
    <property type="molecule type" value="Genomic_DNA"/>
</dbReference>